<feature type="region of interest" description="Disordered" evidence="2">
    <location>
        <begin position="408"/>
        <end position="427"/>
    </location>
</feature>
<evidence type="ECO:0000259" key="3">
    <source>
        <dbReference type="PROSITE" id="PS50013"/>
    </source>
</evidence>
<dbReference type="GO" id="GO:0016740">
    <property type="term" value="F:transferase activity"/>
    <property type="evidence" value="ECO:0007669"/>
    <property type="project" value="UniProtKB-KW"/>
</dbReference>
<protein>
    <submittedName>
        <fullName evidence="4">Putative nucleotidyltransferase, ribonuclease H</fullName>
    </submittedName>
</protein>
<dbReference type="PANTHER" id="PTHR46148:SF60">
    <property type="entry name" value="CHROMO DOMAIN-CONTAINING PROTEIN"/>
    <property type="match status" value="1"/>
</dbReference>
<keyword evidence="1" id="KW-0175">Coiled coil</keyword>
<organism evidence="4">
    <name type="scientific">Tanacetum cinerariifolium</name>
    <name type="common">Dalmatian daisy</name>
    <name type="synonym">Chrysanthemum cinerariifolium</name>
    <dbReference type="NCBI Taxonomy" id="118510"/>
    <lineage>
        <taxon>Eukaryota</taxon>
        <taxon>Viridiplantae</taxon>
        <taxon>Streptophyta</taxon>
        <taxon>Embryophyta</taxon>
        <taxon>Tracheophyta</taxon>
        <taxon>Spermatophyta</taxon>
        <taxon>Magnoliopsida</taxon>
        <taxon>eudicotyledons</taxon>
        <taxon>Gunneridae</taxon>
        <taxon>Pentapetalae</taxon>
        <taxon>asterids</taxon>
        <taxon>campanulids</taxon>
        <taxon>Asterales</taxon>
        <taxon>Asteraceae</taxon>
        <taxon>Asteroideae</taxon>
        <taxon>Anthemideae</taxon>
        <taxon>Anthemidinae</taxon>
        <taxon>Tanacetum</taxon>
    </lineage>
</organism>
<feature type="coiled-coil region" evidence="1">
    <location>
        <begin position="151"/>
        <end position="192"/>
    </location>
</feature>
<dbReference type="InterPro" id="IPR016197">
    <property type="entry name" value="Chromo-like_dom_sf"/>
</dbReference>
<accession>A0A6L2MWA9</accession>
<dbReference type="PROSITE" id="PS50013">
    <property type="entry name" value="CHROMO_2"/>
    <property type="match status" value="1"/>
</dbReference>
<dbReference type="AlphaFoldDB" id="A0A6L2MWA9"/>
<keyword evidence="4" id="KW-0808">Transferase</keyword>
<dbReference type="PANTHER" id="PTHR46148">
    <property type="entry name" value="CHROMO DOMAIN-CONTAINING PROTEIN"/>
    <property type="match status" value="1"/>
</dbReference>
<dbReference type="EMBL" id="BKCJ010007323">
    <property type="protein sequence ID" value="GEU76665.1"/>
    <property type="molecule type" value="Genomic_DNA"/>
</dbReference>
<dbReference type="InterPro" id="IPR000953">
    <property type="entry name" value="Chromo/chromo_shadow_dom"/>
</dbReference>
<reference evidence="4" key="1">
    <citation type="journal article" date="2019" name="Sci. Rep.">
        <title>Draft genome of Tanacetum cinerariifolium, the natural source of mosquito coil.</title>
        <authorList>
            <person name="Yamashiro T."/>
            <person name="Shiraishi A."/>
            <person name="Satake H."/>
            <person name="Nakayama K."/>
        </authorList>
    </citation>
    <scope>NUCLEOTIDE SEQUENCE</scope>
</reference>
<feature type="coiled-coil region" evidence="1">
    <location>
        <begin position="687"/>
        <end position="714"/>
    </location>
</feature>
<evidence type="ECO:0000256" key="2">
    <source>
        <dbReference type="SAM" id="MobiDB-lite"/>
    </source>
</evidence>
<gene>
    <name evidence="4" type="ORF">Tci_048643</name>
</gene>
<feature type="compositionally biased region" description="Basic and acidic residues" evidence="2">
    <location>
        <begin position="412"/>
        <end position="427"/>
    </location>
</feature>
<comment type="caution">
    <text evidence="4">The sequence shown here is derived from an EMBL/GenBank/DDBJ whole genome shotgun (WGS) entry which is preliminary data.</text>
</comment>
<evidence type="ECO:0000256" key="1">
    <source>
        <dbReference type="SAM" id="Coils"/>
    </source>
</evidence>
<proteinExistence type="predicted"/>
<dbReference type="CDD" id="cd00024">
    <property type="entry name" value="CD_CSD"/>
    <property type="match status" value="1"/>
</dbReference>
<dbReference type="InterPro" id="IPR056924">
    <property type="entry name" value="SH3_Tf2-1"/>
</dbReference>
<feature type="domain" description="Chromo" evidence="3">
    <location>
        <begin position="811"/>
        <end position="861"/>
    </location>
</feature>
<sequence>MGYVKPSTKLTFYKTFFLAQWKFLIHTILQCMSAKRTTWNEFSPSMASAVICLATRRKFNFSKYIFDNLVRIVDRPSKFYMYPRFLQLIINAQIADLSSHNTKYTSATLTQKVFANIRRVGKGFSGVDTPLFDGMLVLQQAQDVEDVAEDEDAVNETYASLTKKVRNLEQDKVAQAIEITKLKQRVRRLEKKRQFKSLVLKRLRKVRTAQRVESSTYTIMDDQEDPSKQGGIAKIDADEDVTLEEVDAEITKDADETDKAEPVEVEEVIKVVTAAKLITKVVTTVATTITVDLVPKASAARRRMGVIVQDPKEASIALVIVQSEVKSKDKGKGILVEEPKPLKRQAQIEQAEAFAIELEAELNANINWNDVVDQVKRKERQDNTVKRYQALKRKHITKAQARKNIMEIEEEGSNRKNESSEQRAVKKKRIDEEVIKGHVRNRNRLEGCIAKETIVEEIIKVFSEYHKSMETIGILPDKHETDENEEGKPLSASKSSEVSVELFQKAHLYVERELAISKKSVSETVRWISYGPHTTVVKYDDYNINGYTFHTKCHDGKVYQNSGVAVEAIDLHISKEVTTTRQAFYYEVLQEIWKSEENEETKFRVDDDGVMWFGDRLCVLSDPTLREAVLSEAHSSPFSIHLEFAYNNSWHASIKAAPYELLYGWNCRAPICWNEVGERVIEGPKLIEVTNEKVDVAKEKLKEARSQQKSYADRYRTCLVFNPRDRVFLKVSPCRGVRHFGIKGKLSLRFIGPIKILDRLGEVSYRLALPPQLSHVHNVFHVSLLIGFKYHPLHVVSYPLNQIREDLSLAEEPEKILDRQERVMRNKTISFVKILWKNHPEREATWETEESMRASYPCVFS</sequence>
<dbReference type="SUPFAM" id="SSF54160">
    <property type="entry name" value="Chromo domain-like"/>
    <property type="match status" value="1"/>
</dbReference>
<evidence type="ECO:0000313" key="4">
    <source>
        <dbReference type="EMBL" id="GEU76665.1"/>
    </source>
</evidence>
<name>A0A6L2MWA9_TANCI</name>
<dbReference type="Pfam" id="PF24626">
    <property type="entry name" value="SH3_Tf2-1"/>
    <property type="match status" value="1"/>
</dbReference>